<dbReference type="AlphaFoldDB" id="A0A0R3WV00"/>
<dbReference type="InterPro" id="IPR043502">
    <property type="entry name" value="DNA/RNA_pol_sf"/>
</dbReference>
<sequence>MPFGLCDAAATFQQLTQTAMCGLLLKHYIIYLDSILALWERYRAAQLRPPISTGSPWEAGPTLNPKECRLPENKWFRQDLYKLTEKVTRKKVIWGMAHAKVFPELNFTLCGTDLGPTHFDAEAAPFVLGTDASNVVVGGVSPRK</sequence>
<dbReference type="WBParaSite" id="TTAC_0000459001-mRNA-1">
    <property type="protein sequence ID" value="TTAC_0000459001-mRNA-1"/>
    <property type="gene ID" value="TTAC_0000459001"/>
</dbReference>
<organism evidence="3">
    <name type="scientific">Hydatigena taeniaeformis</name>
    <name type="common">Feline tapeworm</name>
    <name type="synonym">Taenia taeniaeformis</name>
    <dbReference type="NCBI Taxonomy" id="6205"/>
    <lineage>
        <taxon>Eukaryota</taxon>
        <taxon>Metazoa</taxon>
        <taxon>Spiralia</taxon>
        <taxon>Lophotrochozoa</taxon>
        <taxon>Platyhelminthes</taxon>
        <taxon>Cestoda</taxon>
        <taxon>Eucestoda</taxon>
        <taxon>Cyclophyllidea</taxon>
        <taxon>Taeniidae</taxon>
        <taxon>Hydatigera</taxon>
    </lineage>
</organism>
<name>A0A0R3WV00_HYDTA</name>
<dbReference type="EMBL" id="UYWX01004791">
    <property type="protein sequence ID" value="VDM25212.1"/>
    <property type="molecule type" value="Genomic_DNA"/>
</dbReference>
<gene>
    <name evidence="1" type="ORF">TTAC_LOCUS4573</name>
</gene>
<reference evidence="3" key="1">
    <citation type="submission" date="2017-02" db="UniProtKB">
        <authorList>
            <consortium name="WormBaseParasite"/>
        </authorList>
    </citation>
    <scope>IDENTIFICATION</scope>
</reference>
<evidence type="ECO:0000313" key="3">
    <source>
        <dbReference type="WBParaSite" id="TTAC_0000459001-mRNA-1"/>
    </source>
</evidence>
<protein>
    <submittedName>
        <fullName evidence="3">RT_RNaseH_2 domain-containing protein</fullName>
    </submittedName>
</protein>
<evidence type="ECO:0000313" key="2">
    <source>
        <dbReference type="Proteomes" id="UP000274429"/>
    </source>
</evidence>
<keyword evidence="2" id="KW-1185">Reference proteome</keyword>
<dbReference type="Proteomes" id="UP000274429">
    <property type="component" value="Unassembled WGS sequence"/>
</dbReference>
<evidence type="ECO:0000313" key="1">
    <source>
        <dbReference type="EMBL" id="VDM25212.1"/>
    </source>
</evidence>
<proteinExistence type="predicted"/>
<dbReference type="STRING" id="6205.A0A0R3WV00"/>
<dbReference type="SUPFAM" id="SSF56672">
    <property type="entry name" value="DNA/RNA polymerases"/>
    <property type="match status" value="1"/>
</dbReference>
<reference evidence="1 2" key="2">
    <citation type="submission" date="2018-11" db="EMBL/GenBank/DDBJ databases">
        <authorList>
            <consortium name="Pathogen Informatics"/>
        </authorList>
    </citation>
    <scope>NUCLEOTIDE SEQUENCE [LARGE SCALE GENOMIC DNA]</scope>
</reference>
<accession>A0A0R3WV00</accession>